<dbReference type="GO" id="GO:0030686">
    <property type="term" value="C:90S preribosome"/>
    <property type="evidence" value="ECO:0007669"/>
    <property type="project" value="TreeGrafter"/>
</dbReference>
<dbReference type="Proteomes" id="UP000694523">
    <property type="component" value="Unplaced"/>
</dbReference>
<evidence type="ECO:0000256" key="1">
    <source>
        <dbReference type="RuleBase" id="RU367065"/>
    </source>
</evidence>
<reference evidence="2" key="2">
    <citation type="submission" date="2025-09" db="UniProtKB">
        <authorList>
            <consortium name="Ensembl"/>
        </authorList>
    </citation>
    <scope>IDENTIFICATION</scope>
</reference>
<dbReference type="AlphaFoldDB" id="A0A8C6SHL7"/>
<protein>
    <recommendedName>
        <fullName evidence="1">HEAT repeat-containing protein 1</fullName>
    </recommendedName>
</protein>
<dbReference type="Ensembl" id="ENSNMLT00000007280.1">
    <property type="protein sequence ID" value="ENSNMLP00000006367.1"/>
    <property type="gene ID" value="ENSNMLG00000004630.1"/>
</dbReference>
<dbReference type="GO" id="GO:0034455">
    <property type="term" value="C:t-UTP complex"/>
    <property type="evidence" value="ECO:0007669"/>
    <property type="project" value="TreeGrafter"/>
</dbReference>
<dbReference type="GO" id="GO:0032040">
    <property type="term" value="C:small-subunit processome"/>
    <property type="evidence" value="ECO:0007669"/>
    <property type="project" value="TreeGrafter"/>
</dbReference>
<dbReference type="GO" id="GO:0045943">
    <property type="term" value="P:positive regulation of transcription by RNA polymerase I"/>
    <property type="evidence" value="ECO:0007669"/>
    <property type="project" value="TreeGrafter"/>
</dbReference>
<comment type="similarity">
    <text evidence="1">Belongs to the HEATR1/UTP10 family.</text>
</comment>
<dbReference type="GO" id="GO:0000462">
    <property type="term" value="P:maturation of SSU-rRNA from tricistronic rRNA transcript (SSU-rRNA, 5.8S rRNA, LSU-rRNA)"/>
    <property type="evidence" value="ECO:0007669"/>
    <property type="project" value="TreeGrafter"/>
</dbReference>
<proteinExistence type="inferred from homology"/>
<evidence type="ECO:0000313" key="3">
    <source>
        <dbReference type="Proteomes" id="UP000694523"/>
    </source>
</evidence>
<organism evidence="2 3">
    <name type="scientific">Neogobius melanostomus</name>
    <name type="common">round goby</name>
    <dbReference type="NCBI Taxonomy" id="47308"/>
    <lineage>
        <taxon>Eukaryota</taxon>
        <taxon>Metazoa</taxon>
        <taxon>Chordata</taxon>
        <taxon>Craniata</taxon>
        <taxon>Vertebrata</taxon>
        <taxon>Euteleostomi</taxon>
        <taxon>Actinopterygii</taxon>
        <taxon>Neopterygii</taxon>
        <taxon>Teleostei</taxon>
        <taxon>Neoteleostei</taxon>
        <taxon>Acanthomorphata</taxon>
        <taxon>Gobiaria</taxon>
        <taxon>Gobiiformes</taxon>
        <taxon>Gobioidei</taxon>
        <taxon>Gobiidae</taxon>
        <taxon>Benthophilinae</taxon>
        <taxon>Neogobiini</taxon>
        <taxon>Neogobius</taxon>
    </lineage>
</organism>
<keyword evidence="1" id="KW-0687">Ribonucleoprotein</keyword>
<dbReference type="PANTHER" id="PTHR13457">
    <property type="entry name" value="BAP28"/>
    <property type="match status" value="1"/>
</dbReference>
<keyword evidence="1" id="KW-0539">Nucleus</keyword>
<name>A0A8C6SHL7_9GOBI</name>
<keyword evidence="3" id="KW-1185">Reference proteome</keyword>
<reference evidence="2" key="1">
    <citation type="submission" date="2025-08" db="UniProtKB">
        <authorList>
            <consortium name="Ensembl"/>
        </authorList>
    </citation>
    <scope>IDENTIFICATION</scope>
</reference>
<dbReference type="PANTHER" id="PTHR13457:SF1">
    <property type="entry name" value="HEAT REPEAT-CONTAINING PROTEIN 1"/>
    <property type="match status" value="1"/>
</dbReference>
<dbReference type="InterPro" id="IPR040191">
    <property type="entry name" value="UTP10"/>
</dbReference>
<keyword evidence="1" id="KW-0698">rRNA processing</keyword>
<evidence type="ECO:0000313" key="2">
    <source>
        <dbReference type="Ensembl" id="ENSNMLP00000006367.1"/>
    </source>
</evidence>
<comment type="function">
    <text evidence="1">Involved in nucleolar processing of pre-18S ribosomal RNA.</text>
</comment>
<comment type="subcellular location">
    <subcellularLocation>
        <location evidence="1">Nucleus</location>
        <location evidence="1">Nucleolus</location>
    </subcellularLocation>
</comment>
<accession>A0A8C6SHL7</accession>
<dbReference type="GO" id="GO:0030515">
    <property type="term" value="F:snoRNA binding"/>
    <property type="evidence" value="ECO:0007669"/>
    <property type="project" value="TreeGrafter"/>
</dbReference>
<keyword evidence="1" id="KW-0690">Ribosome biogenesis</keyword>
<sequence length="152" mass="17469">PFIRKEVASFLFEPKDAATMDRSTSTPWVPLLLMPFTPDFLLPDTRAQRSVQRTNRKLDHDIGLFLRRACPYFPAEADHKFHIHLFNVDDLVAFALPYHDTNLFVRVVQLLQIDEPNNKWNWLHCLQVRGGEGSDSERGGLRGGVLTQREGV</sequence>